<keyword evidence="4 5" id="KW-0472">Membrane</keyword>
<dbReference type="Pfam" id="PF03619">
    <property type="entry name" value="Solute_trans_a"/>
    <property type="match status" value="1"/>
</dbReference>
<evidence type="ECO:0000256" key="2">
    <source>
        <dbReference type="ARBA" id="ARBA00022692"/>
    </source>
</evidence>
<comment type="subcellular location">
    <subcellularLocation>
        <location evidence="1">Membrane</location>
        <topology evidence="1">Multi-pass membrane protein</topology>
    </subcellularLocation>
</comment>
<dbReference type="AlphaFoldDB" id="A0AAP0C5G3"/>
<protein>
    <submittedName>
        <fullName evidence="6">Uncharacterized protein</fullName>
    </submittedName>
</protein>
<keyword evidence="7" id="KW-1185">Reference proteome</keyword>
<accession>A0AAP0C5G3</accession>
<sequence>MTESSGFSRKRLYLNLDGKSKILLSWPILSAGLFVLVLVVLSLFLIFEHLLVYYQPEEKKFLIGIILMVPVYAIESVIVSLSPC</sequence>
<gene>
    <name evidence="6" type="ORF">KSP39_PZI001032</name>
</gene>
<feature type="transmembrane region" description="Helical" evidence="5">
    <location>
        <begin position="21"/>
        <end position="46"/>
    </location>
</feature>
<dbReference type="EMBL" id="JBBWWQ010000001">
    <property type="protein sequence ID" value="KAK8957819.1"/>
    <property type="molecule type" value="Genomic_DNA"/>
</dbReference>
<evidence type="ECO:0000256" key="1">
    <source>
        <dbReference type="ARBA" id="ARBA00004141"/>
    </source>
</evidence>
<keyword evidence="3 5" id="KW-1133">Transmembrane helix</keyword>
<name>A0AAP0C5G3_9ASPA</name>
<dbReference type="Proteomes" id="UP001418222">
    <property type="component" value="Unassembled WGS sequence"/>
</dbReference>
<dbReference type="GO" id="GO:0016020">
    <property type="term" value="C:membrane"/>
    <property type="evidence" value="ECO:0007669"/>
    <property type="project" value="UniProtKB-SubCell"/>
</dbReference>
<keyword evidence="2 5" id="KW-0812">Transmembrane</keyword>
<comment type="caution">
    <text evidence="6">The sequence shown here is derived from an EMBL/GenBank/DDBJ whole genome shotgun (WGS) entry which is preliminary data.</text>
</comment>
<proteinExistence type="predicted"/>
<evidence type="ECO:0000256" key="3">
    <source>
        <dbReference type="ARBA" id="ARBA00022989"/>
    </source>
</evidence>
<evidence type="ECO:0000313" key="6">
    <source>
        <dbReference type="EMBL" id="KAK8957819.1"/>
    </source>
</evidence>
<dbReference type="PANTHER" id="PTHR23423">
    <property type="entry name" value="ORGANIC SOLUTE TRANSPORTER-RELATED"/>
    <property type="match status" value="1"/>
</dbReference>
<evidence type="ECO:0000313" key="7">
    <source>
        <dbReference type="Proteomes" id="UP001418222"/>
    </source>
</evidence>
<organism evidence="6 7">
    <name type="scientific">Platanthera zijinensis</name>
    <dbReference type="NCBI Taxonomy" id="2320716"/>
    <lineage>
        <taxon>Eukaryota</taxon>
        <taxon>Viridiplantae</taxon>
        <taxon>Streptophyta</taxon>
        <taxon>Embryophyta</taxon>
        <taxon>Tracheophyta</taxon>
        <taxon>Spermatophyta</taxon>
        <taxon>Magnoliopsida</taxon>
        <taxon>Liliopsida</taxon>
        <taxon>Asparagales</taxon>
        <taxon>Orchidaceae</taxon>
        <taxon>Orchidoideae</taxon>
        <taxon>Orchideae</taxon>
        <taxon>Orchidinae</taxon>
        <taxon>Platanthera</taxon>
    </lineage>
</organism>
<evidence type="ECO:0000256" key="5">
    <source>
        <dbReference type="SAM" id="Phobius"/>
    </source>
</evidence>
<evidence type="ECO:0000256" key="4">
    <source>
        <dbReference type="ARBA" id="ARBA00023136"/>
    </source>
</evidence>
<dbReference type="InterPro" id="IPR005178">
    <property type="entry name" value="Ostalpha/TMEM184C"/>
</dbReference>
<reference evidence="6 7" key="1">
    <citation type="journal article" date="2022" name="Nat. Plants">
        <title>Genomes of leafy and leafless Platanthera orchids illuminate the evolution of mycoheterotrophy.</title>
        <authorList>
            <person name="Li M.H."/>
            <person name="Liu K.W."/>
            <person name="Li Z."/>
            <person name="Lu H.C."/>
            <person name="Ye Q.L."/>
            <person name="Zhang D."/>
            <person name="Wang J.Y."/>
            <person name="Li Y.F."/>
            <person name="Zhong Z.M."/>
            <person name="Liu X."/>
            <person name="Yu X."/>
            <person name="Liu D.K."/>
            <person name="Tu X.D."/>
            <person name="Liu B."/>
            <person name="Hao Y."/>
            <person name="Liao X.Y."/>
            <person name="Jiang Y.T."/>
            <person name="Sun W.H."/>
            <person name="Chen J."/>
            <person name="Chen Y.Q."/>
            <person name="Ai Y."/>
            <person name="Zhai J.W."/>
            <person name="Wu S.S."/>
            <person name="Zhou Z."/>
            <person name="Hsiao Y.Y."/>
            <person name="Wu W.L."/>
            <person name="Chen Y.Y."/>
            <person name="Lin Y.F."/>
            <person name="Hsu J.L."/>
            <person name="Li C.Y."/>
            <person name="Wang Z.W."/>
            <person name="Zhao X."/>
            <person name="Zhong W.Y."/>
            <person name="Ma X.K."/>
            <person name="Ma L."/>
            <person name="Huang J."/>
            <person name="Chen G.Z."/>
            <person name="Huang M.Z."/>
            <person name="Huang L."/>
            <person name="Peng D.H."/>
            <person name="Luo Y.B."/>
            <person name="Zou S.Q."/>
            <person name="Chen S.P."/>
            <person name="Lan S."/>
            <person name="Tsai W.C."/>
            <person name="Van de Peer Y."/>
            <person name="Liu Z.J."/>
        </authorList>
    </citation>
    <scope>NUCLEOTIDE SEQUENCE [LARGE SCALE GENOMIC DNA]</scope>
    <source>
        <strain evidence="6">Lor287</strain>
    </source>
</reference>
<feature type="transmembrane region" description="Helical" evidence="5">
    <location>
        <begin position="61"/>
        <end position="81"/>
    </location>
</feature>